<dbReference type="Pfam" id="PF07729">
    <property type="entry name" value="FCD"/>
    <property type="match status" value="1"/>
</dbReference>
<gene>
    <name evidence="5" type="ORF">D3791_13935</name>
</gene>
<evidence type="ECO:0000256" key="1">
    <source>
        <dbReference type="ARBA" id="ARBA00023015"/>
    </source>
</evidence>
<dbReference type="Proteomes" id="UP000502331">
    <property type="component" value="Chromosome"/>
</dbReference>
<evidence type="ECO:0000313" key="5">
    <source>
        <dbReference type="EMBL" id="QIV88109.1"/>
    </source>
</evidence>
<name>A0A6H0SNU9_9MICC</name>
<dbReference type="AlphaFoldDB" id="A0A6H0SNU9"/>
<dbReference type="PANTHER" id="PTHR43537">
    <property type="entry name" value="TRANSCRIPTIONAL REGULATOR, GNTR FAMILY"/>
    <property type="match status" value="1"/>
</dbReference>
<dbReference type="SMART" id="SM00895">
    <property type="entry name" value="FCD"/>
    <property type="match status" value="1"/>
</dbReference>
<dbReference type="RefSeq" id="WP_022876798.1">
    <property type="nucleotide sequence ID" value="NZ_CP032549.1"/>
</dbReference>
<dbReference type="SMART" id="SM00345">
    <property type="entry name" value="HTH_GNTR"/>
    <property type="match status" value="1"/>
</dbReference>
<dbReference type="EMBL" id="CP032549">
    <property type="protein sequence ID" value="QIV88109.1"/>
    <property type="molecule type" value="Genomic_DNA"/>
</dbReference>
<evidence type="ECO:0000256" key="2">
    <source>
        <dbReference type="ARBA" id="ARBA00023125"/>
    </source>
</evidence>
<dbReference type="InterPro" id="IPR011711">
    <property type="entry name" value="GntR_C"/>
</dbReference>
<dbReference type="InterPro" id="IPR000524">
    <property type="entry name" value="Tscrpt_reg_HTH_GntR"/>
</dbReference>
<sequence>MRASDKVYESLRADIVEWRLAPGTVLAEVEQSERLGVSRTPVREALGRLVADGLAVQQRGRGTVVSEVSEDHVEDLFVLRVALECASARQAAGSEQRASFAELAQRFEDAAHEVEIPGTREAYYQLVQLLDDSIDEAANNKYLSNALRTLRVHLQRVRRMAKDNPERLKASAGEHAAIARAIASGNPEVASAATTVHLHQSFTHIMAHAVGSERQ</sequence>
<evidence type="ECO:0000313" key="6">
    <source>
        <dbReference type="Proteomes" id="UP000502331"/>
    </source>
</evidence>
<dbReference type="Gene3D" id="1.10.10.10">
    <property type="entry name" value="Winged helix-like DNA-binding domain superfamily/Winged helix DNA-binding domain"/>
    <property type="match status" value="1"/>
</dbReference>
<evidence type="ECO:0000256" key="3">
    <source>
        <dbReference type="ARBA" id="ARBA00023163"/>
    </source>
</evidence>
<dbReference type="Pfam" id="PF00392">
    <property type="entry name" value="GntR"/>
    <property type="match status" value="1"/>
</dbReference>
<dbReference type="InterPro" id="IPR008920">
    <property type="entry name" value="TF_FadR/GntR_C"/>
</dbReference>
<evidence type="ECO:0000259" key="4">
    <source>
        <dbReference type="PROSITE" id="PS50949"/>
    </source>
</evidence>
<dbReference type="SUPFAM" id="SSF46785">
    <property type="entry name" value="Winged helix' DNA-binding domain"/>
    <property type="match status" value="1"/>
</dbReference>
<dbReference type="GO" id="GO:0003677">
    <property type="term" value="F:DNA binding"/>
    <property type="evidence" value="ECO:0007669"/>
    <property type="project" value="UniProtKB-KW"/>
</dbReference>
<organism evidence="5 6">
    <name type="scientific">Glutamicibacter mishrai</name>
    <dbReference type="NCBI Taxonomy" id="1775880"/>
    <lineage>
        <taxon>Bacteria</taxon>
        <taxon>Bacillati</taxon>
        <taxon>Actinomycetota</taxon>
        <taxon>Actinomycetes</taxon>
        <taxon>Micrococcales</taxon>
        <taxon>Micrococcaceae</taxon>
        <taxon>Glutamicibacter</taxon>
    </lineage>
</organism>
<keyword evidence="1" id="KW-0805">Transcription regulation</keyword>
<dbReference type="GO" id="GO:0003700">
    <property type="term" value="F:DNA-binding transcription factor activity"/>
    <property type="evidence" value="ECO:0007669"/>
    <property type="project" value="InterPro"/>
</dbReference>
<dbReference type="InterPro" id="IPR036388">
    <property type="entry name" value="WH-like_DNA-bd_sf"/>
</dbReference>
<dbReference type="CDD" id="cd07377">
    <property type="entry name" value="WHTH_GntR"/>
    <property type="match status" value="1"/>
</dbReference>
<keyword evidence="6" id="KW-1185">Reference proteome</keyword>
<dbReference type="PANTHER" id="PTHR43537:SF5">
    <property type="entry name" value="UXU OPERON TRANSCRIPTIONAL REGULATOR"/>
    <property type="match status" value="1"/>
</dbReference>
<dbReference type="PROSITE" id="PS50949">
    <property type="entry name" value="HTH_GNTR"/>
    <property type="match status" value="1"/>
</dbReference>
<dbReference type="Gene3D" id="1.20.120.530">
    <property type="entry name" value="GntR ligand-binding domain-like"/>
    <property type="match status" value="1"/>
</dbReference>
<protein>
    <submittedName>
        <fullName evidence="5">GntR family transcriptional regulator</fullName>
    </submittedName>
</protein>
<proteinExistence type="predicted"/>
<dbReference type="SUPFAM" id="SSF48008">
    <property type="entry name" value="GntR ligand-binding domain-like"/>
    <property type="match status" value="1"/>
</dbReference>
<keyword evidence="3" id="KW-0804">Transcription</keyword>
<reference evidence="5 6" key="1">
    <citation type="submission" date="2018-09" db="EMBL/GenBank/DDBJ databases">
        <title>Glutamicibacter mishrai S5-52T (LMG 29155T = KCTC 39846T).</title>
        <authorList>
            <person name="Das S.K."/>
        </authorList>
    </citation>
    <scope>NUCLEOTIDE SEQUENCE [LARGE SCALE GENOMIC DNA]</scope>
    <source>
        <strain evidence="5 6">S5-52</strain>
    </source>
</reference>
<dbReference type="PRINTS" id="PR00035">
    <property type="entry name" value="HTHGNTR"/>
</dbReference>
<accession>A0A6H0SNU9</accession>
<keyword evidence="2" id="KW-0238">DNA-binding</keyword>
<dbReference type="InterPro" id="IPR036390">
    <property type="entry name" value="WH_DNA-bd_sf"/>
</dbReference>
<feature type="domain" description="HTH gntR-type" evidence="4">
    <location>
        <begin position="1"/>
        <end position="68"/>
    </location>
</feature>